<feature type="coiled-coil region" evidence="9">
    <location>
        <begin position="319"/>
        <end position="346"/>
    </location>
</feature>
<dbReference type="FunFam" id="3.40.50.970:FF:000013">
    <property type="entry name" value="Pyruvate dehydrogenase E1 component subunit alpha"/>
    <property type="match status" value="1"/>
</dbReference>
<comment type="catalytic activity">
    <reaction evidence="8">
        <text>N(6)-[(R)-lipoyl]-L-lysyl-[protein] + pyruvate + H(+) = N(6)-[(R)-S(8)-acetyldihydrolipoyl]-L-lysyl-[protein] + CO2</text>
        <dbReference type="Rhea" id="RHEA:19189"/>
        <dbReference type="Rhea" id="RHEA-COMP:10474"/>
        <dbReference type="Rhea" id="RHEA-COMP:10478"/>
        <dbReference type="ChEBI" id="CHEBI:15361"/>
        <dbReference type="ChEBI" id="CHEBI:15378"/>
        <dbReference type="ChEBI" id="CHEBI:16526"/>
        <dbReference type="ChEBI" id="CHEBI:83099"/>
        <dbReference type="ChEBI" id="CHEBI:83111"/>
        <dbReference type="EC" id="1.2.4.1"/>
    </reaction>
</comment>
<dbReference type="Proteomes" id="UP000036520">
    <property type="component" value="Chromosome"/>
</dbReference>
<evidence type="ECO:0000313" key="11">
    <source>
        <dbReference type="EMBL" id="AKP51699.1"/>
    </source>
</evidence>
<evidence type="ECO:0000259" key="10">
    <source>
        <dbReference type="Pfam" id="PF00676"/>
    </source>
</evidence>
<keyword evidence="9" id="KW-0175">Coiled coil</keyword>
<evidence type="ECO:0000256" key="3">
    <source>
        <dbReference type="ARBA" id="ARBA00012281"/>
    </source>
</evidence>
<dbReference type="STRING" id="320787.CA2015_2281"/>
<evidence type="ECO:0000256" key="8">
    <source>
        <dbReference type="RuleBase" id="RU361139"/>
    </source>
</evidence>
<evidence type="ECO:0000256" key="5">
    <source>
        <dbReference type="ARBA" id="ARBA00023002"/>
    </source>
</evidence>
<proteinExistence type="predicted"/>
<dbReference type="Gene3D" id="3.40.50.970">
    <property type="match status" value="1"/>
</dbReference>
<name>A0A0H4PBS2_9BACT</name>
<keyword evidence="7 8" id="KW-0670">Pyruvate</keyword>
<comment type="subunit">
    <text evidence="2 8">Heterodimer of an alpha and a beta chain.</text>
</comment>
<keyword evidence="5 8" id="KW-0560">Oxidoreductase</keyword>
<dbReference type="InterPro" id="IPR017597">
    <property type="entry name" value="Pyrv_DH_E1_asu_subgrp-y"/>
</dbReference>
<reference evidence="11 12" key="1">
    <citation type="submission" date="2015-07" db="EMBL/GenBank/DDBJ databases">
        <authorList>
            <person name="Kim K.M."/>
        </authorList>
    </citation>
    <scope>NUCLEOTIDE SEQUENCE [LARGE SCALE GENOMIC DNA]</scope>
    <source>
        <strain evidence="11 12">KCTC 12363</strain>
    </source>
</reference>
<comment type="cofactor">
    <cofactor evidence="1 8">
        <name>thiamine diphosphate</name>
        <dbReference type="ChEBI" id="CHEBI:58937"/>
    </cofactor>
</comment>
<comment type="function">
    <text evidence="8">The pyruvate dehydrogenase complex catalyzes the overall conversion of pyruvate to acetyl-CoA and CO(2).</text>
</comment>
<dbReference type="InterPro" id="IPR050642">
    <property type="entry name" value="PDH_E1_Alpha_Subunit"/>
</dbReference>
<evidence type="ECO:0000256" key="9">
    <source>
        <dbReference type="SAM" id="Coils"/>
    </source>
</evidence>
<dbReference type="NCBIfam" id="TIGR03182">
    <property type="entry name" value="PDH_E1_alph_y"/>
    <property type="match status" value="1"/>
</dbReference>
<evidence type="ECO:0000256" key="7">
    <source>
        <dbReference type="ARBA" id="ARBA00023317"/>
    </source>
</evidence>
<dbReference type="CDD" id="cd02000">
    <property type="entry name" value="TPP_E1_PDC_ADC_BCADC"/>
    <property type="match status" value="1"/>
</dbReference>
<evidence type="ECO:0000256" key="2">
    <source>
        <dbReference type="ARBA" id="ARBA00011870"/>
    </source>
</evidence>
<evidence type="ECO:0000256" key="6">
    <source>
        <dbReference type="ARBA" id="ARBA00023052"/>
    </source>
</evidence>
<dbReference type="EMBL" id="CP012040">
    <property type="protein sequence ID" value="AKP51699.1"/>
    <property type="molecule type" value="Genomic_DNA"/>
</dbReference>
<dbReference type="PANTHER" id="PTHR11516">
    <property type="entry name" value="PYRUVATE DEHYDROGENASE E1 COMPONENT, ALPHA SUBUNIT BACTERIAL AND ORGANELLAR"/>
    <property type="match status" value="1"/>
</dbReference>
<dbReference type="GO" id="GO:0006086">
    <property type="term" value="P:pyruvate decarboxylation to acetyl-CoA"/>
    <property type="evidence" value="ECO:0007669"/>
    <property type="project" value="InterPro"/>
</dbReference>
<dbReference type="InterPro" id="IPR029061">
    <property type="entry name" value="THDP-binding"/>
</dbReference>
<dbReference type="AlphaFoldDB" id="A0A0H4PBS2"/>
<dbReference type="PANTHER" id="PTHR11516:SF60">
    <property type="entry name" value="PYRUVATE DEHYDROGENASE E1 COMPONENT SUBUNIT ALPHA"/>
    <property type="match status" value="1"/>
</dbReference>
<dbReference type="KEGG" id="camu:CA2015_2281"/>
<dbReference type="SUPFAM" id="SSF52518">
    <property type="entry name" value="Thiamin diphosphate-binding fold (THDP-binding)"/>
    <property type="match status" value="1"/>
</dbReference>
<keyword evidence="12" id="KW-1185">Reference proteome</keyword>
<accession>A0A0H4PBS2</accession>
<keyword evidence="6 8" id="KW-0786">Thiamine pyrophosphate</keyword>
<gene>
    <name evidence="8" type="primary">pdhA</name>
    <name evidence="11" type="ORF">CA2015_2281</name>
</gene>
<dbReference type="PATRIC" id="fig|320787.5.peg.2503"/>
<dbReference type="GO" id="GO:0004739">
    <property type="term" value="F:pyruvate dehydrogenase (acetyl-transferring) activity"/>
    <property type="evidence" value="ECO:0007669"/>
    <property type="project" value="UniProtKB-UniRule"/>
</dbReference>
<evidence type="ECO:0000313" key="12">
    <source>
        <dbReference type="Proteomes" id="UP000036520"/>
    </source>
</evidence>
<dbReference type="Pfam" id="PF00676">
    <property type="entry name" value="E1_dh"/>
    <property type="match status" value="1"/>
</dbReference>
<dbReference type="InterPro" id="IPR001017">
    <property type="entry name" value="DH_E1"/>
</dbReference>
<sequence>MFFTIFVKGLKIALISLYLGPKLAYFIEYGMAKKSSSTSKSKVKYSKETYLTWFESMLLMRRFEEKAGQLYGQQKIRGFCHLYIGQEACAAGAISALEKEDKWITAYRCHAQPLGLGTDPGAIMAELFGKATGTTKGKGGSMHVFDKSKNFAGGHAIVGAQIPMGLGLGFAEKYKGTKNLSICFMGDGAVRQGAFHESLNLAMLYKTPVIFVIENNGYAMGTSVKRSSNVDELYKLGESYDIPSFPVDAMNVEEVHEAVKEAAERARKGDGPTLLEFRTYRYKGHSMSDPQKYRTKEEVEEYKQRDPIEQVRGTIMDNNILTEDEIKEIEAKVKKQVAEAVKFAEESPWPDGEDAFKDVYVEDDFPFVRE</sequence>
<evidence type="ECO:0000256" key="4">
    <source>
        <dbReference type="ARBA" id="ARBA00014159"/>
    </source>
</evidence>
<evidence type="ECO:0000256" key="1">
    <source>
        <dbReference type="ARBA" id="ARBA00001964"/>
    </source>
</evidence>
<organism evidence="11 12">
    <name type="scientific">Cyclobacterium amurskyense</name>
    <dbReference type="NCBI Taxonomy" id="320787"/>
    <lineage>
        <taxon>Bacteria</taxon>
        <taxon>Pseudomonadati</taxon>
        <taxon>Bacteroidota</taxon>
        <taxon>Cytophagia</taxon>
        <taxon>Cytophagales</taxon>
        <taxon>Cyclobacteriaceae</taxon>
        <taxon>Cyclobacterium</taxon>
    </lineage>
</organism>
<protein>
    <recommendedName>
        <fullName evidence="4 8">Pyruvate dehydrogenase E1 component subunit alpha</fullName>
        <ecNumber evidence="3 8">1.2.4.1</ecNumber>
    </recommendedName>
</protein>
<feature type="domain" description="Dehydrogenase E1 component" evidence="10">
    <location>
        <begin position="56"/>
        <end position="350"/>
    </location>
</feature>
<dbReference type="EC" id="1.2.4.1" evidence="3 8"/>